<name>A0A2A6CFQ2_PRIPA</name>
<dbReference type="AlphaFoldDB" id="A0A2A6CFQ2"/>
<gene>
    <name evidence="1" type="primary">WBGene00112061</name>
</gene>
<organism evidence="1 2">
    <name type="scientific">Pristionchus pacificus</name>
    <name type="common">Parasitic nematode worm</name>
    <dbReference type="NCBI Taxonomy" id="54126"/>
    <lineage>
        <taxon>Eukaryota</taxon>
        <taxon>Metazoa</taxon>
        <taxon>Ecdysozoa</taxon>
        <taxon>Nematoda</taxon>
        <taxon>Chromadorea</taxon>
        <taxon>Rhabditida</taxon>
        <taxon>Rhabditina</taxon>
        <taxon>Diplogasteromorpha</taxon>
        <taxon>Diplogasteroidea</taxon>
        <taxon>Neodiplogasteridae</taxon>
        <taxon>Pristionchus</taxon>
    </lineage>
</organism>
<accession>A0A2A6CFQ2</accession>
<proteinExistence type="predicted"/>
<reference evidence="2" key="1">
    <citation type="journal article" date="2008" name="Nat. Genet.">
        <title>The Pristionchus pacificus genome provides a unique perspective on nematode lifestyle and parasitism.</title>
        <authorList>
            <person name="Dieterich C."/>
            <person name="Clifton S.W."/>
            <person name="Schuster L.N."/>
            <person name="Chinwalla A."/>
            <person name="Delehaunty K."/>
            <person name="Dinkelacker I."/>
            <person name="Fulton L."/>
            <person name="Fulton R."/>
            <person name="Godfrey J."/>
            <person name="Minx P."/>
            <person name="Mitreva M."/>
            <person name="Roeseler W."/>
            <person name="Tian H."/>
            <person name="Witte H."/>
            <person name="Yang S.P."/>
            <person name="Wilson R.K."/>
            <person name="Sommer R.J."/>
        </authorList>
    </citation>
    <scope>NUCLEOTIDE SEQUENCE [LARGE SCALE GENOMIC DNA]</scope>
    <source>
        <strain evidence="2">PS312</strain>
    </source>
</reference>
<reference evidence="1" key="2">
    <citation type="submission" date="2022-06" db="UniProtKB">
        <authorList>
            <consortium name="EnsemblMetazoa"/>
        </authorList>
    </citation>
    <scope>IDENTIFICATION</scope>
    <source>
        <strain evidence="1">PS312</strain>
    </source>
</reference>
<dbReference type="EnsemblMetazoa" id="PPA22507.1">
    <property type="protein sequence ID" value="PPA22507.1"/>
    <property type="gene ID" value="WBGene00112061"/>
</dbReference>
<accession>A0A8R1YKP6</accession>
<protein>
    <submittedName>
        <fullName evidence="1">Uncharacterized protein</fullName>
    </submittedName>
</protein>
<sequence length="200" mass="22576">MPKIDWISIFFEEKSSKNRNWLTTPYMGGYKPENCSGRLPVPLSTIEHTPLARHTVQALEEIRMIVGTTAIEGAFKAIYGVMGIAMAVGLPFAVIGMKERRPGLLLPIILFNASLLQAFAILSVCFALFYSGITTGNIFVIPSLMMTAVAVCYYLHSMRVFMRIHEDFWEEEEEMEDELDKILEEQMKGMVERKEALVGS</sequence>
<evidence type="ECO:0000313" key="1">
    <source>
        <dbReference type="EnsemblMetazoa" id="PPA22507.1"/>
    </source>
</evidence>
<evidence type="ECO:0000313" key="2">
    <source>
        <dbReference type="Proteomes" id="UP000005239"/>
    </source>
</evidence>
<dbReference type="Proteomes" id="UP000005239">
    <property type="component" value="Unassembled WGS sequence"/>
</dbReference>
<keyword evidence="2" id="KW-1185">Reference proteome</keyword>